<gene>
    <name evidence="2" type="ORF">TTHERM_00554590</name>
</gene>
<proteinExistence type="predicted"/>
<feature type="signal peptide" evidence="1">
    <location>
        <begin position="1"/>
        <end position="18"/>
    </location>
</feature>
<organism evidence="2 3">
    <name type="scientific">Tetrahymena thermophila (strain SB210)</name>
    <dbReference type="NCBI Taxonomy" id="312017"/>
    <lineage>
        <taxon>Eukaryota</taxon>
        <taxon>Sar</taxon>
        <taxon>Alveolata</taxon>
        <taxon>Ciliophora</taxon>
        <taxon>Intramacronucleata</taxon>
        <taxon>Oligohymenophorea</taxon>
        <taxon>Hymenostomatida</taxon>
        <taxon>Tetrahymenina</taxon>
        <taxon>Tetrahymenidae</taxon>
        <taxon>Tetrahymena</taxon>
    </lineage>
</organism>
<evidence type="ECO:0000256" key="1">
    <source>
        <dbReference type="SAM" id="SignalP"/>
    </source>
</evidence>
<sequence>MKISSIILVALICGVTFAADTPTCSGYLSNTCNTTNCQFTPDTNGVSFCTSKCFGFTAQDDCQNSASNCSYQASKCLPKATDCELYNKDKATCTNHNNACQFSVTKCTPNDDLTNKCKAFTNYATCSAPNTNCLFNATGAISCVAKTDLQCDNVCANPNGNCSFGTCSNPNTCNTLAEADCKGTCSWNAANKACEDACASQTDAVKCNALGCKNVCNNTAQTTCQDLKTDALCVANTNCVSQTQGTCGANQDACNIANCDLNNCDSTGECSASECPGDANNCGPNCFQLPATCVPKSATQCLNSIKDASNCESQGCVFSQVGTCSTKSSNSVIIIFSLLSSLIALMF</sequence>
<dbReference type="EMBL" id="GG662828">
    <property type="protein sequence ID" value="EAR89004.3"/>
    <property type="molecule type" value="Genomic_DNA"/>
</dbReference>
<dbReference type="OrthoDB" id="409374at2759"/>
<keyword evidence="1" id="KW-0732">Signal</keyword>
<reference evidence="3" key="1">
    <citation type="journal article" date="2006" name="PLoS Biol.">
        <title>Macronuclear genome sequence of the ciliate Tetrahymena thermophila, a model eukaryote.</title>
        <authorList>
            <person name="Eisen J.A."/>
            <person name="Coyne R.S."/>
            <person name="Wu M."/>
            <person name="Wu D."/>
            <person name="Thiagarajan M."/>
            <person name="Wortman J.R."/>
            <person name="Badger J.H."/>
            <person name="Ren Q."/>
            <person name="Amedeo P."/>
            <person name="Jones K.M."/>
            <person name="Tallon L.J."/>
            <person name="Delcher A.L."/>
            <person name="Salzberg S.L."/>
            <person name="Silva J.C."/>
            <person name="Haas B.J."/>
            <person name="Majoros W.H."/>
            <person name="Farzad M."/>
            <person name="Carlton J.M."/>
            <person name="Smith R.K. Jr."/>
            <person name="Garg J."/>
            <person name="Pearlman R.E."/>
            <person name="Karrer K.M."/>
            <person name="Sun L."/>
            <person name="Manning G."/>
            <person name="Elde N.C."/>
            <person name="Turkewitz A.P."/>
            <person name="Asai D.J."/>
            <person name="Wilkes D.E."/>
            <person name="Wang Y."/>
            <person name="Cai H."/>
            <person name="Collins K."/>
            <person name="Stewart B.A."/>
            <person name="Lee S.R."/>
            <person name="Wilamowska K."/>
            <person name="Weinberg Z."/>
            <person name="Ruzzo W.L."/>
            <person name="Wloga D."/>
            <person name="Gaertig J."/>
            <person name="Frankel J."/>
            <person name="Tsao C.-C."/>
            <person name="Gorovsky M.A."/>
            <person name="Keeling P.J."/>
            <person name="Waller R.F."/>
            <person name="Patron N.J."/>
            <person name="Cherry J.M."/>
            <person name="Stover N.A."/>
            <person name="Krieger C.J."/>
            <person name="del Toro C."/>
            <person name="Ryder H.F."/>
            <person name="Williamson S.C."/>
            <person name="Barbeau R.A."/>
            <person name="Hamilton E.P."/>
            <person name="Orias E."/>
        </authorList>
    </citation>
    <scope>NUCLEOTIDE SEQUENCE [LARGE SCALE GENOMIC DNA]</scope>
    <source>
        <strain evidence="3">SB210</strain>
    </source>
</reference>
<dbReference type="RefSeq" id="XP_001009249.3">
    <property type="nucleotide sequence ID" value="XM_001009249.3"/>
</dbReference>
<dbReference type="GeneID" id="7840695"/>
<evidence type="ECO:0000313" key="2">
    <source>
        <dbReference type="EMBL" id="EAR89004.3"/>
    </source>
</evidence>
<evidence type="ECO:0008006" key="4">
    <source>
        <dbReference type="Google" id="ProtNLM"/>
    </source>
</evidence>
<protein>
    <recommendedName>
        <fullName evidence="4">Transmembrane protein</fullName>
    </recommendedName>
</protein>
<dbReference type="Proteomes" id="UP000009168">
    <property type="component" value="Unassembled WGS sequence"/>
</dbReference>
<dbReference type="InParanoid" id="Q22UG6"/>
<dbReference type="HOGENOM" id="CLU_800473_0_0_1"/>
<dbReference type="AlphaFoldDB" id="Q22UG6"/>
<name>Q22UG6_TETTS</name>
<accession>Q22UG6</accession>
<keyword evidence="3" id="KW-1185">Reference proteome</keyword>
<dbReference type="KEGG" id="tet:TTHERM_00554590"/>
<evidence type="ECO:0000313" key="3">
    <source>
        <dbReference type="Proteomes" id="UP000009168"/>
    </source>
</evidence>
<feature type="chain" id="PRO_5004201343" description="Transmembrane protein" evidence="1">
    <location>
        <begin position="19"/>
        <end position="347"/>
    </location>
</feature>